<organism evidence="2 3">
    <name type="scientific">Desulfosalsimonas propionicica</name>
    <dbReference type="NCBI Taxonomy" id="332175"/>
    <lineage>
        <taxon>Bacteria</taxon>
        <taxon>Pseudomonadati</taxon>
        <taxon>Thermodesulfobacteriota</taxon>
        <taxon>Desulfobacteria</taxon>
        <taxon>Desulfobacterales</taxon>
        <taxon>Desulfosalsimonadaceae</taxon>
        <taxon>Desulfosalsimonas</taxon>
    </lineage>
</organism>
<dbReference type="PANTHER" id="PTHR43591">
    <property type="entry name" value="METHYLTRANSFERASE"/>
    <property type="match status" value="1"/>
</dbReference>
<proteinExistence type="predicted"/>
<sequence>MSDGFYRSFEDKFRGSRDVIKKRLSVYSQIIDSLSQCYKNFSAVDLGCGRGEWLELLHEKGLSAKGVDIDRAMLDVCQELKLDVSEGDALNFLELLPKESQVIVSAFHLVEHLPFDELKKLVEESFRVLKRGGILMMETPNPENIQVGTANFYLDPTHQRPIPPQLLSFLPEYYGFERIKTLRLQESKDVQTLDNLTLRNVFVGVSPDYAVIAQKSADEELLKKTGAIFEGDWGVTLETLANSYDLQNRKRIEQAEIQARDAQATARQLHDQLNSVYSSTSWRVTWPLRKTKDLIHFLRNLLKNGARAVLVPTIHIVLARPWLRSRIDAGLMRFPRLRGRLQRIAIGSAHSFDHADQFYGISSDTKNMSPTARRVYADLKKAINQQQKK</sequence>
<dbReference type="EC" id="2.1.1.-" evidence="2"/>
<comment type="caution">
    <text evidence="2">The sequence shown here is derived from an EMBL/GenBank/DDBJ whole genome shotgun (WGS) entry which is preliminary data.</text>
</comment>
<dbReference type="InterPro" id="IPR041698">
    <property type="entry name" value="Methyltransf_25"/>
</dbReference>
<dbReference type="CDD" id="cd02440">
    <property type="entry name" value="AdoMet_MTases"/>
    <property type="match status" value="1"/>
</dbReference>
<evidence type="ECO:0000313" key="3">
    <source>
        <dbReference type="Proteomes" id="UP000525298"/>
    </source>
</evidence>
<accession>A0A7W0C6A7</accession>
<dbReference type="GO" id="GO:0032259">
    <property type="term" value="P:methylation"/>
    <property type="evidence" value="ECO:0007669"/>
    <property type="project" value="UniProtKB-KW"/>
</dbReference>
<dbReference type="Proteomes" id="UP000525298">
    <property type="component" value="Unassembled WGS sequence"/>
</dbReference>
<evidence type="ECO:0000313" key="2">
    <source>
        <dbReference type="EMBL" id="MBA2880005.1"/>
    </source>
</evidence>
<keyword evidence="2" id="KW-0489">Methyltransferase</keyword>
<dbReference type="EC" id="2.1.1.294" evidence="2"/>
<dbReference type="RefSeq" id="WP_181549680.1">
    <property type="nucleotide sequence ID" value="NZ_JACDUS010000001.1"/>
</dbReference>
<dbReference type="EMBL" id="JACDUS010000001">
    <property type="protein sequence ID" value="MBA2880005.1"/>
    <property type="molecule type" value="Genomic_DNA"/>
</dbReference>
<dbReference type="Pfam" id="PF13649">
    <property type="entry name" value="Methyltransf_25"/>
    <property type="match status" value="1"/>
</dbReference>
<dbReference type="AlphaFoldDB" id="A0A7W0C6A7"/>
<gene>
    <name evidence="2" type="ORF">HNR65_000312</name>
</gene>
<name>A0A7W0C6A7_9BACT</name>
<keyword evidence="3" id="KW-1185">Reference proteome</keyword>
<dbReference type="SUPFAM" id="SSF53335">
    <property type="entry name" value="S-adenosyl-L-methionine-dependent methyltransferases"/>
    <property type="match status" value="1"/>
</dbReference>
<dbReference type="GO" id="GO:0008168">
    <property type="term" value="F:methyltransferase activity"/>
    <property type="evidence" value="ECO:0007669"/>
    <property type="project" value="UniProtKB-KW"/>
</dbReference>
<protein>
    <submittedName>
        <fullName evidence="2">O-antigen chain-terminating methyltransferase</fullName>
        <ecNumber evidence="2">2.1.1.-</ecNumber>
        <ecNumber evidence="2">2.1.1.294</ecNumber>
        <ecNumber evidence="2">2.7.1.181</ecNumber>
    </submittedName>
</protein>
<reference evidence="2 3" key="1">
    <citation type="submission" date="2020-07" db="EMBL/GenBank/DDBJ databases">
        <title>Genomic Encyclopedia of Type Strains, Phase IV (KMG-IV): sequencing the most valuable type-strain genomes for metagenomic binning, comparative biology and taxonomic classification.</title>
        <authorList>
            <person name="Goeker M."/>
        </authorList>
    </citation>
    <scope>NUCLEOTIDE SEQUENCE [LARGE SCALE GENOMIC DNA]</scope>
    <source>
        <strain evidence="2 3">DSM 17721</strain>
    </source>
</reference>
<evidence type="ECO:0000259" key="1">
    <source>
        <dbReference type="Pfam" id="PF13649"/>
    </source>
</evidence>
<keyword evidence="2" id="KW-0808">Transferase</keyword>
<dbReference type="EC" id="2.7.1.181" evidence="2"/>
<dbReference type="InterPro" id="IPR029063">
    <property type="entry name" value="SAM-dependent_MTases_sf"/>
</dbReference>
<dbReference type="Gene3D" id="3.40.50.150">
    <property type="entry name" value="Vaccinia Virus protein VP39"/>
    <property type="match status" value="1"/>
</dbReference>
<feature type="domain" description="Methyltransferase" evidence="1">
    <location>
        <begin position="44"/>
        <end position="133"/>
    </location>
</feature>